<keyword evidence="1" id="KW-0472">Membrane</keyword>
<feature type="transmembrane region" description="Helical" evidence="1">
    <location>
        <begin position="93"/>
        <end position="113"/>
    </location>
</feature>
<feature type="transmembrane region" description="Helical" evidence="1">
    <location>
        <begin position="12"/>
        <end position="31"/>
    </location>
</feature>
<gene>
    <name evidence="2" type="ORF">H9758_04950</name>
</gene>
<evidence type="ECO:0000313" key="3">
    <source>
        <dbReference type="Proteomes" id="UP000823890"/>
    </source>
</evidence>
<organism evidence="2 3">
    <name type="scientific">Candidatus Mediterraneibacter faecipullorum</name>
    <dbReference type="NCBI Taxonomy" id="2838670"/>
    <lineage>
        <taxon>Bacteria</taxon>
        <taxon>Bacillati</taxon>
        <taxon>Bacillota</taxon>
        <taxon>Clostridia</taxon>
        <taxon>Lachnospirales</taxon>
        <taxon>Lachnospiraceae</taxon>
        <taxon>Mediterraneibacter</taxon>
    </lineage>
</organism>
<comment type="caution">
    <text evidence="2">The sequence shown here is derived from an EMBL/GenBank/DDBJ whole genome shotgun (WGS) entry which is preliminary data.</text>
</comment>
<reference evidence="2" key="2">
    <citation type="submission" date="2021-04" db="EMBL/GenBank/DDBJ databases">
        <authorList>
            <person name="Gilroy R."/>
        </authorList>
    </citation>
    <scope>NUCLEOTIDE SEQUENCE</scope>
    <source>
        <strain evidence="2">ChiW19-954</strain>
    </source>
</reference>
<evidence type="ECO:0000256" key="1">
    <source>
        <dbReference type="SAM" id="Phobius"/>
    </source>
</evidence>
<dbReference type="AlphaFoldDB" id="A0A9D2NKA4"/>
<evidence type="ECO:0000313" key="2">
    <source>
        <dbReference type="EMBL" id="HJC33925.1"/>
    </source>
</evidence>
<sequence length="158" mass="17924">MLETKAIKKGFLGVMLAFFLSSLSVVLVPFSTSKSEELNTVGYVSGALFWIGLLAGCAVYFYLYYRNRVMIQEVIEHPKRPTVINFFSNRPGIITDIVMIISLAVSIYCAVKITVNSVIVLIFLFLLLISIYGHFLFNGKIYRYICNKQKKIIEGKDM</sequence>
<dbReference type="Proteomes" id="UP000823890">
    <property type="component" value="Unassembled WGS sequence"/>
</dbReference>
<feature type="transmembrane region" description="Helical" evidence="1">
    <location>
        <begin position="43"/>
        <end position="65"/>
    </location>
</feature>
<proteinExistence type="predicted"/>
<accession>A0A9D2NKA4</accession>
<reference evidence="2" key="1">
    <citation type="journal article" date="2021" name="PeerJ">
        <title>Extensive microbial diversity within the chicken gut microbiome revealed by metagenomics and culture.</title>
        <authorList>
            <person name="Gilroy R."/>
            <person name="Ravi A."/>
            <person name="Getino M."/>
            <person name="Pursley I."/>
            <person name="Horton D.L."/>
            <person name="Alikhan N.F."/>
            <person name="Baker D."/>
            <person name="Gharbi K."/>
            <person name="Hall N."/>
            <person name="Watson M."/>
            <person name="Adriaenssens E.M."/>
            <person name="Foster-Nyarko E."/>
            <person name="Jarju S."/>
            <person name="Secka A."/>
            <person name="Antonio M."/>
            <person name="Oren A."/>
            <person name="Chaudhuri R.R."/>
            <person name="La Ragione R."/>
            <person name="Hildebrand F."/>
            <person name="Pallen M.J."/>
        </authorList>
    </citation>
    <scope>NUCLEOTIDE SEQUENCE</scope>
    <source>
        <strain evidence="2">ChiW19-954</strain>
    </source>
</reference>
<dbReference type="EMBL" id="DWWO01000063">
    <property type="protein sequence ID" value="HJC33925.1"/>
    <property type="molecule type" value="Genomic_DNA"/>
</dbReference>
<feature type="transmembrane region" description="Helical" evidence="1">
    <location>
        <begin position="119"/>
        <end position="137"/>
    </location>
</feature>
<protein>
    <submittedName>
        <fullName evidence="2">Uncharacterized protein</fullName>
    </submittedName>
</protein>
<name>A0A9D2NKA4_9FIRM</name>
<keyword evidence="1" id="KW-1133">Transmembrane helix</keyword>
<keyword evidence="1" id="KW-0812">Transmembrane</keyword>